<dbReference type="KEGG" id="dia:Dtpsy_3368"/>
<feature type="region of interest" description="Disordered" evidence="1">
    <location>
        <begin position="1351"/>
        <end position="1378"/>
    </location>
</feature>
<dbReference type="InterPro" id="IPR011836">
    <property type="entry name" value="YhdP"/>
</dbReference>
<organism evidence="4 5">
    <name type="scientific">Acidovorax ebreus (strain TPSY)</name>
    <name type="common">Diaphorobacter sp. (strain TPSY)</name>
    <dbReference type="NCBI Taxonomy" id="535289"/>
    <lineage>
        <taxon>Bacteria</taxon>
        <taxon>Pseudomonadati</taxon>
        <taxon>Pseudomonadota</taxon>
        <taxon>Betaproteobacteria</taxon>
        <taxon>Burkholderiales</taxon>
        <taxon>Comamonadaceae</taxon>
        <taxon>Diaphorobacter</taxon>
    </lineage>
</organism>
<evidence type="ECO:0000313" key="4">
    <source>
        <dbReference type="EMBL" id="ACM34795.1"/>
    </source>
</evidence>
<evidence type="ECO:0000313" key="5">
    <source>
        <dbReference type="Proteomes" id="UP000000450"/>
    </source>
</evidence>
<dbReference type="EMBL" id="CP001392">
    <property type="protein sequence ID" value="ACM34795.1"/>
    <property type="molecule type" value="Genomic_DNA"/>
</dbReference>
<proteinExistence type="predicted"/>
<gene>
    <name evidence="4" type="ordered locus">Dtpsy_3368</name>
</gene>
<sequence length="1378" mass="147053">MTESPPHPSRLLKLVAGCARWGLVALVTFWLLLAAAWGGLHGWIVPRIGDFRPQLEQQAQRALGVPVRIHSISARSEGLIPSVELKDVALLDAQGREALRLPRVVVALSPRSLLRFGFEQIYIEGPELDMRRERDGRIVIAGLAFRDSAEGDSAAADWLFSQAEVAIRGGTLRWTDEQRSAEPLALTEVSLVLRNSARRHQVRLDATPPAEWGAPFTLRGQFRQPLLSTHSGDWQRWNGELFAHFPRVDVSRLHRHADLEGLQVAQGRGAVRAWVDVQRGQIGGGTVDMALDEVNATLGKNLRPLALRTVTGRVGGRWLDDGFELSTQNLQFVADDGLRWPGGNLALRHSGQGQAGRERGELQADRLDLAALAQIASRLPLGDTVHGAVRDYAPRGLVEQLRAEWQGPLAQPQKYQVRGKVAGLALAADDAVPTVAGLSGAQVSFDLTQAGGQAELAMADGTLRLPGVFEEPVVPVQRLEAGVRWQIEGERIAVQTSQLRFANADAQGEARLSWHTGDPAASPARARFPGVLDLSGTLSRADGTRVHRYLPLTVPAESRHYVRDAILAGTASQVQFRVKGDLHDFPYGHVPREGEFHIAARVKDVTYGYVPPALLHAGDRPWPALTALSGELVFDRAGMEVRNATGRFAGYPALRVQKVNAKIADLQHTEVVVGADVRGPLPDMLALVSASPISRLTQGALDRAAATGVAELQLGLTLPISRIDQSTVRGSVTLAGNDVHFVPEAPLVNAARGVVQFSQSGFTLVGVQGRALGGEVRLEGGMNAAPAGAGESSVRVRARGTATAEGLREAQQLGLVSRLVRGASGSAAYTVAVGVRRGVAELQVASDLVGLSLTAPAPLGKAAQAPLPVRFENRLTPEAAASDTAPLQDELTLELGDVGRLNYLRALDGPQARVLRGALAIGVPPAQMPAPPAQGVAAHAVLGALDVDAWTALLQEPSAPSAQAQAQAQAQAAVPAPAPSGEALATDYLPTSLAVRAATLTLHGRTLHDVVVGASRQGAVWRANVDADELDGYLEYRPAGASAPRADAAQGLLHARLARLAIPQMAETQVNALLDAREPGTLPALDIVVEDFELRGRRLGRIEIEARNRGTEGGQREWRLSKFNLTAPEAVLTSQGHWALVGSGAQAQRRTVMDFELDIRDSGALLARFGMDGVVRHGKGRIGGQVGWLGSPLSPDYRTMSGQMNVNVEAGQFLQADPGLAKLLSVLSLQSLPRRFALDFRDVFSEGFAFDFVRGDMRIENGVATTNNLQMKGVNAAVLMEGSADIERETQDLHVVVVPEINAMTASLVATAINPVIGLGSFLAQVFLRGPLIQAATQEFRIDGTWSEPRVERIQRRKSAAPEGAASPAVPPASGDKP</sequence>
<evidence type="ECO:0000256" key="1">
    <source>
        <dbReference type="SAM" id="MobiDB-lite"/>
    </source>
</evidence>
<dbReference type="Proteomes" id="UP000000450">
    <property type="component" value="Chromosome"/>
</dbReference>
<accession>A0A9J9UC09</accession>
<dbReference type="PANTHER" id="PTHR38690">
    <property type="entry name" value="PROTEASE-RELATED"/>
    <property type="match status" value="1"/>
</dbReference>
<protein>
    <recommendedName>
        <fullName evidence="3">YhdP central domain-containing protein</fullName>
    </recommendedName>
</protein>
<keyword evidence="2" id="KW-0472">Membrane</keyword>
<feature type="domain" description="YhdP central" evidence="3">
    <location>
        <begin position="13"/>
        <end position="1351"/>
    </location>
</feature>
<keyword evidence="5" id="KW-1185">Reference proteome</keyword>
<name>A0A9J9UC09_ACIET</name>
<dbReference type="PANTHER" id="PTHR38690:SF1">
    <property type="entry name" value="PROTEASE"/>
    <property type="match status" value="1"/>
</dbReference>
<reference evidence="4 5" key="1">
    <citation type="journal article" date="2010" name="J. Bacteriol.">
        <title>Completed genome sequence of the anaerobic iron-oxidizing bacterium Acidovorax ebreus strain TPSY.</title>
        <authorList>
            <person name="Byrne-Bailey K.G."/>
            <person name="Weber K.A."/>
            <person name="Chair A.H."/>
            <person name="Bose S."/>
            <person name="Knox T."/>
            <person name="Spanbauer T.L."/>
            <person name="Chertkov O."/>
            <person name="Coates J.D."/>
        </authorList>
    </citation>
    <scope>NUCLEOTIDE SEQUENCE [LARGE SCALE GENOMIC DNA]</scope>
    <source>
        <strain evidence="4 5">TPSY</strain>
    </source>
</reference>
<evidence type="ECO:0000256" key="2">
    <source>
        <dbReference type="SAM" id="Phobius"/>
    </source>
</evidence>
<dbReference type="Pfam" id="PF13116">
    <property type="entry name" value="YhdP"/>
    <property type="match status" value="1"/>
</dbReference>
<evidence type="ECO:0000259" key="3">
    <source>
        <dbReference type="Pfam" id="PF13116"/>
    </source>
</evidence>
<dbReference type="RefSeq" id="WP_015914586.1">
    <property type="nucleotide sequence ID" value="NC_011992.1"/>
</dbReference>
<keyword evidence="2" id="KW-0812">Transmembrane</keyword>
<feature type="compositionally biased region" description="Low complexity" evidence="1">
    <location>
        <begin position="1361"/>
        <end position="1378"/>
    </location>
</feature>
<keyword evidence="2" id="KW-1133">Transmembrane helix</keyword>
<dbReference type="NCBIfam" id="TIGR02099">
    <property type="entry name" value="YhdP family protein"/>
    <property type="match status" value="1"/>
</dbReference>
<dbReference type="InterPro" id="IPR025263">
    <property type="entry name" value="YhdP_central"/>
</dbReference>
<feature type="transmembrane region" description="Helical" evidence="2">
    <location>
        <begin position="21"/>
        <end position="44"/>
    </location>
</feature>